<dbReference type="Pfam" id="PF16486">
    <property type="entry name" value="ArgoN"/>
    <property type="match status" value="1"/>
</dbReference>
<feature type="region of interest" description="Disordered" evidence="1">
    <location>
        <begin position="1"/>
        <end position="45"/>
    </location>
</feature>
<dbReference type="EMBL" id="MCBR01018508">
    <property type="protein sequence ID" value="RKF58107.1"/>
    <property type="molecule type" value="Genomic_DNA"/>
</dbReference>
<protein>
    <submittedName>
        <fullName evidence="3">Protein argonaute 12</fullName>
    </submittedName>
</protein>
<dbReference type="PANTHER" id="PTHR22891">
    <property type="entry name" value="EUKARYOTIC TRANSLATION INITIATION FACTOR 2C"/>
    <property type="match status" value="1"/>
</dbReference>
<dbReference type="PROSITE" id="PS50822">
    <property type="entry name" value="PIWI"/>
    <property type="match status" value="1"/>
</dbReference>
<reference evidence="3 4" key="1">
    <citation type="journal article" date="2018" name="BMC Genomics">
        <title>Comparative genome analyses reveal sequence features reflecting distinct modes of host-adaptation between dicot and monocot powdery mildew.</title>
        <authorList>
            <person name="Wu Y."/>
            <person name="Ma X."/>
            <person name="Pan Z."/>
            <person name="Kale S.D."/>
            <person name="Song Y."/>
            <person name="King H."/>
            <person name="Zhang Q."/>
            <person name="Presley C."/>
            <person name="Deng X."/>
            <person name="Wei C.I."/>
            <person name="Xiao S."/>
        </authorList>
    </citation>
    <scope>NUCLEOTIDE SEQUENCE [LARGE SCALE GENOMIC DNA]</scope>
    <source>
        <strain evidence="3">UCSC1</strain>
    </source>
</reference>
<dbReference type="Proteomes" id="UP000285405">
    <property type="component" value="Unassembled WGS sequence"/>
</dbReference>
<dbReference type="GO" id="GO:0003676">
    <property type="term" value="F:nucleic acid binding"/>
    <property type="evidence" value="ECO:0007669"/>
    <property type="project" value="InterPro"/>
</dbReference>
<dbReference type="Gene3D" id="2.170.260.10">
    <property type="entry name" value="paz domain"/>
    <property type="match status" value="1"/>
</dbReference>
<comment type="caution">
    <text evidence="3">The sequence shown here is derived from an EMBL/GenBank/DDBJ whole genome shotgun (WGS) entry which is preliminary data.</text>
</comment>
<name>A0A420HKZ9_9PEZI</name>
<dbReference type="SUPFAM" id="SSF53098">
    <property type="entry name" value="Ribonuclease H-like"/>
    <property type="match status" value="1"/>
</dbReference>
<dbReference type="InterPro" id="IPR003165">
    <property type="entry name" value="Piwi"/>
</dbReference>
<accession>A0A420HKZ9</accession>
<dbReference type="InterPro" id="IPR036085">
    <property type="entry name" value="PAZ_dom_sf"/>
</dbReference>
<dbReference type="InterPro" id="IPR036397">
    <property type="entry name" value="RNaseH_sf"/>
</dbReference>
<dbReference type="InterPro" id="IPR032472">
    <property type="entry name" value="ArgoL2"/>
</dbReference>
<evidence type="ECO:0000256" key="1">
    <source>
        <dbReference type="SAM" id="MobiDB-lite"/>
    </source>
</evidence>
<dbReference type="OrthoDB" id="10252740at2759"/>
<dbReference type="InterPro" id="IPR045246">
    <property type="entry name" value="Piwi_ago-like"/>
</dbReference>
<dbReference type="SUPFAM" id="SSF101690">
    <property type="entry name" value="PAZ domain"/>
    <property type="match status" value="1"/>
</dbReference>
<dbReference type="CDD" id="cd04657">
    <property type="entry name" value="Piwi_ago-like"/>
    <property type="match status" value="1"/>
</dbReference>
<dbReference type="Pfam" id="PF16488">
    <property type="entry name" value="ArgoL2"/>
    <property type="match status" value="1"/>
</dbReference>
<evidence type="ECO:0000259" key="2">
    <source>
        <dbReference type="PROSITE" id="PS50822"/>
    </source>
</evidence>
<dbReference type="AlphaFoldDB" id="A0A420HKZ9"/>
<dbReference type="Pfam" id="PF02171">
    <property type="entry name" value="Piwi"/>
    <property type="match status" value="1"/>
</dbReference>
<dbReference type="SMART" id="SM01163">
    <property type="entry name" value="DUF1785"/>
    <property type="match status" value="1"/>
</dbReference>
<gene>
    <name evidence="3" type="ORF">GcC1_185023</name>
</gene>
<dbReference type="Pfam" id="PF08699">
    <property type="entry name" value="ArgoL1"/>
    <property type="match status" value="1"/>
</dbReference>
<dbReference type="Gene3D" id="3.40.50.2300">
    <property type="match status" value="1"/>
</dbReference>
<feature type="compositionally biased region" description="Gly residues" evidence="1">
    <location>
        <begin position="1"/>
        <end position="24"/>
    </location>
</feature>
<dbReference type="CDD" id="cd02846">
    <property type="entry name" value="PAZ_argonaute_like"/>
    <property type="match status" value="1"/>
</dbReference>
<dbReference type="SMART" id="SM00950">
    <property type="entry name" value="Piwi"/>
    <property type="match status" value="1"/>
</dbReference>
<dbReference type="InterPro" id="IPR032474">
    <property type="entry name" value="Argonaute_N"/>
</dbReference>
<organism evidence="3 4">
    <name type="scientific">Golovinomyces cichoracearum</name>
    <dbReference type="NCBI Taxonomy" id="62708"/>
    <lineage>
        <taxon>Eukaryota</taxon>
        <taxon>Fungi</taxon>
        <taxon>Dikarya</taxon>
        <taxon>Ascomycota</taxon>
        <taxon>Pezizomycotina</taxon>
        <taxon>Leotiomycetes</taxon>
        <taxon>Erysiphales</taxon>
        <taxon>Erysiphaceae</taxon>
        <taxon>Golovinomyces</taxon>
    </lineage>
</organism>
<dbReference type="Gene3D" id="3.30.420.10">
    <property type="entry name" value="Ribonuclease H-like superfamily/Ribonuclease H"/>
    <property type="match status" value="1"/>
</dbReference>
<evidence type="ECO:0000313" key="3">
    <source>
        <dbReference type="EMBL" id="RKF58107.1"/>
    </source>
</evidence>
<dbReference type="InterPro" id="IPR014811">
    <property type="entry name" value="ArgoL1"/>
</dbReference>
<sequence length="981" mass="108725">MSDRGGFSGRGGNRGRGGTRGGGSAPRKEVKAFSDPNSPLTSPDAGVKKIEDAFMANSKGLGKTSTVSLDSALPLRPAYGTQGRQLSVYANYFKMNIPADLRLIRYSISVVPEAKGKKMAHVVGLLLERPEFVNVNTRFATDFKSFLVASQPLTNMLDQWDIKYRPEGYEEAGENARVFHVKLQEPEIFSVSSLINYLSSPNVSDKFNEKDENSIIQSLNVIIGHHAQSQSEIATIAGNKHFSMLREPKINNIRPLGDGLEAYRGFVRSTRAVTGGILLNLNVTHAVFFEPINLALLYRKMGTQNLVKLKEKLKGMRIQAIHLPQKLMKSTGKPVPRIKTIQGLATPLDGAKDEHPPEVMGFGAGPQRVRFWVEEEKVSREADGRSKPPEHPLLSKTYISVYDYFQRKYPSIKLNPINPVVNVGNTEFPNYLPAEVCQVLPGNKVNRRLSPGQTQQMIKMACRAPYENAESLVGEGKSLLGLGSTDNSISTQFGLNISKGLLVVNARRLPPPSIIYRSSQVFVANGSWNMSRQKFHRDSDLGIWSFVIFKPPPSDSGIRFEENQIRQSVLAFKEFLTANGINAKGFVPTGAVIDLVGGENSSQINTDTINLLFSRMIQSTKIPRFLLCIVPVDDPALYNGIKTVGDTRAGIQTVCVVGSKFSNPRGQSQYFANIALKFNLKAGGINHALEPQKLGIVSEGETMVVGLDVTHPSPGSKIGTPSSVAMVASIDRVLAQWPADFRIQLGRQEIVSDVEGLLLGRLELWFKFNKKYPKNILMYRDGVSEGQYDLVLKEEVPGIRKACKQLYSGEETRQGLPHISVIICGKRHNTRFFPTTLAGTDKASNCFPGTVVDRGITLSRKWDFFMQPHSCLQGTARPCHYFVILDEIFRNRVAKPPSKNAADSIEDLTHNMCHLFQRATKAVSLCPPAYYADLLCTRMRCYQSENYEPSESVNNSDYPATPSTVITPEIHSRLKDTMYYI</sequence>
<evidence type="ECO:0000313" key="4">
    <source>
        <dbReference type="Proteomes" id="UP000285405"/>
    </source>
</evidence>
<dbReference type="InterPro" id="IPR012337">
    <property type="entry name" value="RNaseH-like_sf"/>
</dbReference>
<proteinExistence type="predicted"/>
<feature type="domain" description="Piwi" evidence="2">
    <location>
        <begin position="625"/>
        <end position="944"/>
    </location>
</feature>